<reference evidence="3" key="1">
    <citation type="submission" date="2019-02" db="EMBL/GenBank/DDBJ databases">
        <authorList>
            <person name="Gruber-Vodicka R. H."/>
            <person name="Seah K. B. B."/>
        </authorList>
    </citation>
    <scope>NUCLEOTIDE SEQUENCE</scope>
    <source>
        <strain evidence="3">BECK_BY1</strain>
    </source>
</reference>
<feature type="compositionally biased region" description="Basic residues" evidence="1">
    <location>
        <begin position="92"/>
        <end position="105"/>
    </location>
</feature>
<name>A0A451A881_9GAMM</name>
<accession>A0A451A881</accession>
<gene>
    <name evidence="3" type="ORF">BECKTUN1418D_GA0071000_117010</name>
</gene>
<protein>
    <submittedName>
        <fullName evidence="3">DDE_Tnp_1-associated</fullName>
    </submittedName>
</protein>
<sequence>MSSDPISCFRDVKDPRSDKNKLYPLPEILLLCIFAVVSGADGWKSIAEFGRAKLGWLRKFLFLVPARACVGMYVFPRMGSHAGAGRNERCHRPAHQNHRPTGKHR</sequence>
<feature type="region of interest" description="Disordered" evidence="1">
    <location>
        <begin position="83"/>
        <end position="105"/>
    </location>
</feature>
<dbReference type="EMBL" id="CAADFX010000170">
    <property type="protein sequence ID" value="VFK62243.1"/>
    <property type="molecule type" value="Genomic_DNA"/>
</dbReference>
<evidence type="ECO:0000256" key="1">
    <source>
        <dbReference type="SAM" id="MobiDB-lite"/>
    </source>
</evidence>
<evidence type="ECO:0000259" key="2">
    <source>
        <dbReference type="Pfam" id="PF13808"/>
    </source>
</evidence>
<dbReference type="Pfam" id="PF13808">
    <property type="entry name" value="DDE_Tnp_1_assoc"/>
    <property type="match status" value="1"/>
</dbReference>
<dbReference type="PANTHER" id="PTHR30298:SF0">
    <property type="entry name" value="PROTEIN YBFL-RELATED"/>
    <property type="match status" value="1"/>
</dbReference>
<dbReference type="InterPro" id="IPR051698">
    <property type="entry name" value="Transposase_11-like"/>
</dbReference>
<evidence type="ECO:0000313" key="3">
    <source>
        <dbReference type="EMBL" id="VFK62243.1"/>
    </source>
</evidence>
<dbReference type="PANTHER" id="PTHR30298">
    <property type="entry name" value="H REPEAT-ASSOCIATED PREDICTED TRANSPOSASE"/>
    <property type="match status" value="1"/>
</dbReference>
<proteinExistence type="predicted"/>
<dbReference type="InterPro" id="IPR032806">
    <property type="entry name" value="YbfD_N"/>
</dbReference>
<organism evidence="3">
    <name type="scientific">Candidatus Kentrum sp. TUN</name>
    <dbReference type="NCBI Taxonomy" id="2126343"/>
    <lineage>
        <taxon>Bacteria</taxon>
        <taxon>Pseudomonadati</taxon>
        <taxon>Pseudomonadota</taxon>
        <taxon>Gammaproteobacteria</taxon>
        <taxon>Candidatus Kentrum</taxon>
    </lineage>
</organism>
<feature type="domain" description="H repeat-associated protein N-terminal" evidence="2">
    <location>
        <begin position="7"/>
        <end position="65"/>
    </location>
</feature>
<dbReference type="AlphaFoldDB" id="A0A451A881"/>